<dbReference type="GO" id="GO:0009982">
    <property type="term" value="F:pseudouridine synthase activity"/>
    <property type="evidence" value="ECO:0007669"/>
    <property type="project" value="InterPro"/>
</dbReference>
<dbReference type="RefSeq" id="WP_066202673.1">
    <property type="nucleotide sequence ID" value="NZ_CBCSAS010000002.1"/>
</dbReference>
<dbReference type="Pfam" id="PF00849">
    <property type="entry name" value="PseudoU_synth_2"/>
    <property type="match status" value="1"/>
</dbReference>
<sequence length="315" mass="34772">MDAFERGGWWTAVVRPDEDGEALGRLMRRRFGLTGRLYQRIVHARAFRLNGRMSHTAARVRAGDRISVRIAPPESYGVTPEPIPIRVVYEDAHYFAVDKPPGMLVHPIGRDGEPGSGGTLAAAVAGWLQARGIRTRIRPVNRLDRETSGLVLFARHALAHARLDAPLRRGMIDRRYLAVVHGVPDPPEGEIDAPIARDPAHSERRIVAPDGQPARTRYRTLAVYAGAALLDVALMTGRTHQIRVHLSHLGHPLFGDRTYGGREHPAAPLGRQALHAYRLAFHHPFEDRPVTVEAPLPPDLERLLQALANQGTGAV</sequence>
<dbReference type="Proteomes" id="UP000244180">
    <property type="component" value="Unassembled WGS sequence"/>
</dbReference>
<dbReference type="SUPFAM" id="SSF55120">
    <property type="entry name" value="Pseudouridine synthase"/>
    <property type="match status" value="1"/>
</dbReference>
<evidence type="ECO:0000256" key="3">
    <source>
        <dbReference type="ARBA" id="ARBA00023235"/>
    </source>
</evidence>
<dbReference type="InterPro" id="IPR006225">
    <property type="entry name" value="PsdUridine_synth_RluC/D"/>
</dbReference>
<evidence type="ECO:0000259" key="6">
    <source>
        <dbReference type="Pfam" id="PF00849"/>
    </source>
</evidence>
<dbReference type="PROSITE" id="PS01129">
    <property type="entry name" value="PSI_RLU"/>
    <property type="match status" value="1"/>
</dbReference>
<reference evidence="8 10" key="2">
    <citation type="submission" date="2017-08" db="EMBL/GenBank/DDBJ databases">
        <title>Burning lignite coal seam in the remote Altai Mountains harbors a hydrogen-driven thermophilic microbial community.</title>
        <authorList>
            <person name="Kadnikov V.V."/>
            <person name="Mardanov A.V."/>
            <person name="Ivasenko D."/>
            <person name="Beletsky A.V."/>
            <person name="Karnachuk O.V."/>
            <person name="Ravin N.V."/>
        </authorList>
    </citation>
    <scope>NUCLEOTIDE SEQUENCE [LARGE SCALE GENOMIC DNA]</scope>
    <source>
        <strain evidence="8">AL33</strain>
    </source>
</reference>
<dbReference type="PANTHER" id="PTHR21600">
    <property type="entry name" value="MITOCHONDRIAL RNA PSEUDOURIDINE SYNTHASE"/>
    <property type="match status" value="1"/>
</dbReference>
<feature type="domain" description="Pseudouridine synthase RsuA/RluA-like" evidence="6">
    <location>
        <begin position="93"/>
        <end position="248"/>
    </location>
</feature>
<evidence type="ECO:0000313" key="7">
    <source>
        <dbReference type="EMBL" id="OAR03500.1"/>
    </source>
</evidence>
<protein>
    <recommendedName>
        <fullName evidence="5">Pseudouridine synthase</fullName>
        <ecNumber evidence="5">5.4.99.-</ecNumber>
    </recommendedName>
</protein>
<comment type="caution">
    <text evidence="7">The sequence shown here is derived from an EMBL/GenBank/DDBJ whole genome shotgun (WGS) entry which is preliminary data.</text>
</comment>
<name>A0A179IP59_HYDSH</name>
<comment type="function">
    <text evidence="5">Responsible for synthesis of pseudouridine from uracil.</text>
</comment>
<dbReference type="OrthoDB" id="9807829at2"/>
<dbReference type="EMBL" id="PEBV01000005">
    <property type="protein sequence ID" value="PTQ54326.1"/>
    <property type="molecule type" value="Genomic_DNA"/>
</dbReference>
<dbReference type="EC" id="5.4.99.-" evidence="5"/>
<dbReference type="Gene3D" id="3.30.2350.10">
    <property type="entry name" value="Pseudouridine synthase"/>
    <property type="match status" value="1"/>
</dbReference>
<dbReference type="GO" id="GO:0000455">
    <property type="term" value="P:enzyme-directed rRNA pseudouridine synthesis"/>
    <property type="evidence" value="ECO:0007669"/>
    <property type="project" value="TreeGrafter"/>
</dbReference>
<evidence type="ECO:0000256" key="4">
    <source>
        <dbReference type="PIRSR" id="PIRSR606225-1"/>
    </source>
</evidence>
<proteinExistence type="inferred from homology"/>
<dbReference type="InterPro" id="IPR020103">
    <property type="entry name" value="PsdUridine_synth_cat_dom_sf"/>
</dbReference>
<gene>
    <name evidence="8" type="ORF">HSCHL_0605</name>
    <name evidence="7" type="ORF">SA87_02310</name>
</gene>
<comment type="catalytic activity">
    <reaction evidence="1 5">
        <text>a uridine in RNA = a pseudouridine in RNA</text>
        <dbReference type="Rhea" id="RHEA:48348"/>
        <dbReference type="Rhea" id="RHEA-COMP:12068"/>
        <dbReference type="Rhea" id="RHEA-COMP:12069"/>
        <dbReference type="ChEBI" id="CHEBI:65314"/>
        <dbReference type="ChEBI" id="CHEBI:65315"/>
    </reaction>
</comment>
<evidence type="ECO:0000256" key="2">
    <source>
        <dbReference type="ARBA" id="ARBA00010876"/>
    </source>
</evidence>
<dbReference type="STRING" id="1484.SA87_02310"/>
<evidence type="ECO:0000313" key="9">
    <source>
        <dbReference type="Proteomes" id="UP000243024"/>
    </source>
</evidence>
<dbReference type="InterPro" id="IPR006224">
    <property type="entry name" value="PsdUridine_synth_RluA-like_CS"/>
</dbReference>
<evidence type="ECO:0000313" key="10">
    <source>
        <dbReference type="Proteomes" id="UP000244180"/>
    </source>
</evidence>
<feature type="active site" evidence="4">
    <location>
        <position position="144"/>
    </location>
</feature>
<evidence type="ECO:0000256" key="1">
    <source>
        <dbReference type="ARBA" id="ARBA00000073"/>
    </source>
</evidence>
<dbReference type="PANTHER" id="PTHR21600:SF44">
    <property type="entry name" value="RIBOSOMAL LARGE SUBUNIT PSEUDOURIDINE SYNTHASE D"/>
    <property type="match status" value="1"/>
</dbReference>
<dbReference type="CDD" id="cd02869">
    <property type="entry name" value="PseudoU_synth_RluA_like"/>
    <property type="match status" value="1"/>
</dbReference>
<keyword evidence="3 5" id="KW-0413">Isomerase</keyword>
<dbReference type="GO" id="GO:0003723">
    <property type="term" value="F:RNA binding"/>
    <property type="evidence" value="ECO:0007669"/>
    <property type="project" value="InterPro"/>
</dbReference>
<dbReference type="EMBL" id="JXBB01000055">
    <property type="protein sequence ID" value="OAR03500.1"/>
    <property type="molecule type" value="Genomic_DNA"/>
</dbReference>
<dbReference type="Proteomes" id="UP000243024">
    <property type="component" value="Unassembled WGS sequence"/>
</dbReference>
<dbReference type="NCBIfam" id="TIGR00005">
    <property type="entry name" value="rluA_subfam"/>
    <property type="match status" value="1"/>
</dbReference>
<keyword evidence="9" id="KW-1185">Reference proteome</keyword>
<dbReference type="AlphaFoldDB" id="A0A179IP59"/>
<comment type="similarity">
    <text evidence="2 5">Belongs to the pseudouridine synthase RluA family.</text>
</comment>
<dbReference type="InterPro" id="IPR006145">
    <property type="entry name" value="PsdUridine_synth_RsuA/RluA"/>
</dbReference>
<evidence type="ECO:0000256" key="5">
    <source>
        <dbReference type="RuleBase" id="RU362028"/>
    </source>
</evidence>
<organism evidence="7 9">
    <name type="scientific">Hydrogenibacillus schlegelii</name>
    <name type="common">Bacillus schlegelii</name>
    <dbReference type="NCBI Taxonomy" id="1484"/>
    <lineage>
        <taxon>Bacteria</taxon>
        <taxon>Bacillati</taxon>
        <taxon>Bacillota</taxon>
        <taxon>Bacilli</taxon>
        <taxon>Bacillales</taxon>
        <taxon>Bacillales Family X. Incertae Sedis</taxon>
        <taxon>Hydrogenibacillus</taxon>
    </lineage>
</organism>
<reference evidence="7 9" key="1">
    <citation type="submission" date="2015-09" db="EMBL/GenBank/DDBJ databases">
        <title>Draft genome sequence of Hydrogenibacillus schlegelii DSM 2000.</title>
        <authorList>
            <person name="Hemp J."/>
        </authorList>
    </citation>
    <scope>NUCLEOTIDE SEQUENCE [LARGE SCALE GENOMIC DNA]</scope>
    <source>
        <strain evidence="7 9">MA 48</strain>
    </source>
</reference>
<dbReference type="GO" id="GO:0140098">
    <property type="term" value="F:catalytic activity, acting on RNA"/>
    <property type="evidence" value="ECO:0007669"/>
    <property type="project" value="UniProtKB-ARBA"/>
</dbReference>
<dbReference type="InterPro" id="IPR050188">
    <property type="entry name" value="RluA_PseudoU_synthase"/>
</dbReference>
<accession>A0A179IP59</accession>
<evidence type="ECO:0000313" key="8">
    <source>
        <dbReference type="EMBL" id="PTQ54326.1"/>
    </source>
</evidence>